<evidence type="ECO:0000259" key="9">
    <source>
        <dbReference type="SMART" id="SM00562"/>
    </source>
</evidence>
<dbReference type="EC" id="2.7.4.6" evidence="8"/>
<keyword evidence="6 8" id="KW-0067">ATP-binding</keyword>
<evidence type="ECO:0000313" key="10">
    <source>
        <dbReference type="EMBL" id="MST96302.1"/>
    </source>
</evidence>
<dbReference type="SUPFAM" id="SSF54919">
    <property type="entry name" value="Nucleoside diphosphate kinase, NDK"/>
    <property type="match status" value="2"/>
</dbReference>
<sequence>MAIEVSYIIITPYSLLKSRTGGIIARLMSRTDLEFIGAQMLAFTPEMAERYARSLEAMEAKDTGKMLADYVRENFPPREDGRKERALMLLFRGEDACRKLTGITGRLSPYSPKCISAGETLRDTYADVVEDKDNPGIVRYFEPAVLTPPDLREAINKLSIFADFAENTPNLVDNSLGSAPEDERTLVIIKPDNWRCPSSRPGNIIDMLSRTGLRIVGCKVHRMSVNDALEFYGSVQNALRSKLAPKIGEQAKQLFEDKFKVSLPENAVASLTESVGIPYADDQFSQLIEFMSGKRPEECTEEEKKLQNSQAKCLVLIYEGPDAIAKIRSVLGPTDPSKAPGGTVRRDFGSNVMVNTAHASDSPASVEREMKIIRIHQNSMAARIREFLEECK</sequence>
<evidence type="ECO:0000256" key="7">
    <source>
        <dbReference type="PROSITE-ProRule" id="PRU00706"/>
    </source>
</evidence>
<evidence type="ECO:0000256" key="4">
    <source>
        <dbReference type="ARBA" id="ARBA00022741"/>
    </source>
</evidence>
<dbReference type="GO" id="GO:0004550">
    <property type="term" value="F:nucleoside diphosphate kinase activity"/>
    <property type="evidence" value="ECO:0007669"/>
    <property type="project" value="UniProtKB-EC"/>
</dbReference>
<evidence type="ECO:0000256" key="8">
    <source>
        <dbReference type="RuleBase" id="RU004013"/>
    </source>
</evidence>
<organism evidence="10 11">
    <name type="scientific">Victivallis lenta</name>
    <dbReference type="NCBI Taxonomy" id="2606640"/>
    <lineage>
        <taxon>Bacteria</taxon>
        <taxon>Pseudomonadati</taxon>
        <taxon>Lentisphaerota</taxon>
        <taxon>Lentisphaeria</taxon>
        <taxon>Victivallales</taxon>
        <taxon>Victivallaceae</taxon>
        <taxon>Victivallis</taxon>
    </lineage>
</organism>
<proteinExistence type="inferred from homology"/>
<dbReference type="InterPro" id="IPR034907">
    <property type="entry name" value="NDK-like_dom"/>
</dbReference>
<feature type="domain" description="Nucleoside diphosphate kinase-like" evidence="9">
    <location>
        <begin position="182"/>
        <end position="377"/>
    </location>
</feature>
<name>A0A844G018_9BACT</name>
<comment type="caution">
    <text evidence="7">Lacks conserved residue(s) required for the propagation of feature annotation.</text>
</comment>
<evidence type="ECO:0000256" key="6">
    <source>
        <dbReference type="ARBA" id="ARBA00022840"/>
    </source>
</evidence>
<dbReference type="PROSITE" id="PS51374">
    <property type="entry name" value="NDPK_LIKE"/>
    <property type="match status" value="1"/>
</dbReference>
<evidence type="ECO:0000256" key="3">
    <source>
        <dbReference type="ARBA" id="ARBA00022679"/>
    </source>
</evidence>
<keyword evidence="5 8" id="KW-0418">Kinase</keyword>
<comment type="catalytic activity">
    <reaction evidence="8">
        <text>a 2'-deoxyribonucleoside 5'-diphosphate + ATP = a 2'-deoxyribonucleoside 5'-triphosphate + ADP</text>
        <dbReference type="Rhea" id="RHEA:44640"/>
        <dbReference type="ChEBI" id="CHEBI:30616"/>
        <dbReference type="ChEBI" id="CHEBI:61560"/>
        <dbReference type="ChEBI" id="CHEBI:73316"/>
        <dbReference type="ChEBI" id="CHEBI:456216"/>
        <dbReference type="EC" id="2.7.4.6"/>
    </reaction>
</comment>
<evidence type="ECO:0000256" key="2">
    <source>
        <dbReference type="ARBA" id="ARBA00008142"/>
    </source>
</evidence>
<evidence type="ECO:0000256" key="1">
    <source>
        <dbReference type="ARBA" id="ARBA00001946"/>
    </source>
</evidence>
<keyword evidence="4 8" id="KW-0547">Nucleotide-binding</keyword>
<dbReference type="SMART" id="SM00562">
    <property type="entry name" value="NDK"/>
    <property type="match status" value="1"/>
</dbReference>
<keyword evidence="3 8" id="KW-0808">Transferase</keyword>
<comment type="similarity">
    <text evidence="2 7">Belongs to the NDK family.</text>
</comment>
<dbReference type="InterPro" id="IPR023005">
    <property type="entry name" value="Nucleoside_diP_kinase_AS"/>
</dbReference>
<dbReference type="Gene3D" id="3.30.70.141">
    <property type="entry name" value="Nucleoside diphosphate kinase-like domain"/>
    <property type="match status" value="2"/>
</dbReference>
<evidence type="ECO:0000256" key="5">
    <source>
        <dbReference type="ARBA" id="ARBA00022777"/>
    </source>
</evidence>
<reference evidence="10 11" key="1">
    <citation type="submission" date="2019-08" db="EMBL/GenBank/DDBJ databases">
        <title>In-depth cultivation of the pig gut microbiome towards novel bacterial diversity and tailored functional studies.</title>
        <authorList>
            <person name="Wylensek D."/>
            <person name="Hitch T.C.A."/>
            <person name="Clavel T."/>
        </authorList>
    </citation>
    <scope>NUCLEOTIDE SEQUENCE [LARGE SCALE GENOMIC DNA]</scope>
    <source>
        <strain evidence="10 11">BBE-744-WT-12</strain>
    </source>
</reference>
<evidence type="ECO:0000313" key="11">
    <source>
        <dbReference type="Proteomes" id="UP000435649"/>
    </source>
</evidence>
<dbReference type="GO" id="GO:0005524">
    <property type="term" value="F:ATP binding"/>
    <property type="evidence" value="ECO:0007669"/>
    <property type="project" value="UniProtKB-KW"/>
</dbReference>
<dbReference type="RefSeq" id="WP_154417112.1">
    <property type="nucleotide sequence ID" value="NZ_VUNS01000003.1"/>
</dbReference>
<dbReference type="PANTHER" id="PTHR11349">
    <property type="entry name" value="NUCLEOSIDE DIPHOSPHATE KINASE"/>
    <property type="match status" value="1"/>
</dbReference>
<dbReference type="PROSITE" id="PS00469">
    <property type="entry name" value="NDPK"/>
    <property type="match status" value="1"/>
</dbReference>
<dbReference type="AlphaFoldDB" id="A0A844G018"/>
<dbReference type="EMBL" id="VUNS01000003">
    <property type="protein sequence ID" value="MST96302.1"/>
    <property type="molecule type" value="Genomic_DNA"/>
</dbReference>
<dbReference type="InterPro" id="IPR036850">
    <property type="entry name" value="NDK-like_dom_sf"/>
</dbReference>
<comment type="cofactor">
    <cofactor evidence="1">
        <name>Mg(2+)</name>
        <dbReference type="ChEBI" id="CHEBI:18420"/>
    </cofactor>
</comment>
<accession>A0A844G018</accession>
<gene>
    <name evidence="10" type="ORF">FYJ85_04470</name>
</gene>
<comment type="caution">
    <text evidence="10">The sequence shown here is derived from an EMBL/GenBank/DDBJ whole genome shotgun (WGS) entry which is preliminary data.</text>
</comment>
<keyword evidence="11" id="KW-1185">Reference proteome</keyword>
<dbReference type="Proteomes" id="UP000435649">
    <property type="component" value="Unassembled WGS sequence"/>
</dbReference>
<protein>
    <recommendedName>
        <fullName evidence="8">Nucleoside diphosphate kinase</fullName>
        <ecNumber evidence="8">2.7.4.6</ecNumber>
    </recommendedName>
</protein>
<dbReference type="Pfam" id="PF00334">
    <property type="entry name" value="NDK"/>
    <property type="match status" value="2"/>
</dbReference>